<organism evidence="2 3">
    <name type="scientific">Litorimonas taeanensis</name>
    <dbReference type="NCBI Taxonomy" id="568099"/>
    <lineage>
        <taxon>Bacteria</taxon>
        <taxon>Pseudomonadati</taxon>
        <taxon>Pseudomonadota</taxon>
        <taxon>Alphaproteobacteria</taxon>
        <taxon>Maricaulales</taxon>
        <taxon>Robiginitomaculaceae</taxon>
    </lineage>
</organism>
<dbReference type="PANTHER" id="PTHR15004:SF0">
    <property type="entry name" value="GLUTAMYL-TRNA(GLN) AMIDOTRANSFERASE SUBUNIT C, MITOCHONDRIAL"/>
    <property type="match status" value="1"/>
</dbReference>
<comment type="caution">
    <text evidence="2">The sequence shown here is derived from an EMBL/GenBank/DDBJ whole genome shotgun (WGS) entry which is preliminary data.</text>
</comment>
<comment type="catalytic activity">
    <reaction evidence="1">
        <text>L-aspartyl-tRNA(Asn) + L-glutamine + ATP + H2O = L-asparaginyl-tRNA(Asn) + L-glutamate + ADP + phosphate + 2 H(+)</text>
        <dbReference type="Rhea" id="RHEA:14513"/>
        <dbReference type="Rhea" id="RHEA-COMP:9674"/>
        <dbReference type="Rhea" id="RHEA-COMP:9677"/>
        <dbReference type="ChEBI" id="CHEBI:15377"/>
        <dbReference type="ChEBI" id="CHEBI:15378"/>
        <dbReference type="ChEBI" id="CHEBI:29985"/>
        <dbReference type="ChEBI" id="CHEBI:30616"/>
        <dbReference type="ChEBI" id="CHEBI:43474"/>
        <dbReference type="ChEBI" id="CHEBI:58359"/>
        <dbReference type="ChEBI" id="CHEBI:78515"/>
        <dbReference type="ChEBI" id="CHEBI:78516"/>
        <dbReference type="ChEBI" id="CHEBI:456216"/>
    </reaction>
</comment>
<dbReference type="GO" id="GO:0006412">
    <property type="term" value="P:translation"/>
    <property type="evidence" value="ECO:0007669"/>
    <property type="project" value="UniProtKB-UniRule"/>
</dbReference>
<comment type="similarity">
    <text evidence="1">Belongs to the GatC family.</text>
</comment>
<keyword evidence="1" id="KW-0436">Ligase</keyword>
<sequence length="138" mass="15107">MALALCKTAEITGFNQSMTCPVTLPLLTRAFKRKMETPVSKPEGAVSAEDVKKIARLSRLHVEADRLQPLADDLNGILSWIEQLNEVDVEGVEPMTSAVDMSAPLRADAITDGDKRDDVLKNAPKKDDGFFVVPRSVE</sequence>
<dbReference type="GO" id="GO:0016740">
    <property type="term" value="F:transferase activity"/>
    <property type="evidence" value="ECO:0007669"/>
    <property type="project" value="UniProtKB-KW"/>
</dbReference>
<keyword evidence="1" id="KW-0067">ATP-binding</keyword>
<evidence type="ECO:0000256" key="1">
    <source>
        <dbReference type="HAMAP-Rule" id="MF_00122"/>
    </source>
</evidence>
<gene>
    <name evidence="1" type="primary">gatC</name>
    <name evidence="2" type="ORF">DES40_1248</name>
</gene>
<evidence type="ECO:0000313" key="3">
    <source>
        <dbReference type="Proteomes" id="UP000282211"/>
    </source>
</evidence>
<dbReference type="EC" id="6.3.5.-" evidence="1"/>
<dbReference type="InterPro" id="IPR003837">
    <property type="entry name" value="GatC"/>
</dbReference>
<dbReference type="NCBIfam" id="TIGR00135">
    <property type="entry name" value="gatC"/>
    <property type="match status" value="1"/>
</dbReference>
<dbReference type="Pfam" id="PF02686">
    <property type="entry name" value="GatC"/>
    <property type="match status" value="1"/>
</dbReference>
<keyword evidence="3" id="KW-1185">Reference proteome</keyword>
<proteinExistence type="inferred from homology"/>
<dbReference type="Gene3D" id="1.10.20.60">
    <property type="entry name" value="Glu-tRNAGln amidotransferase C subunit, N-terminal domain"/>
    <property type="match status" value="1"/>
</dbReference>
<dbReference type="EMBL" id="RBII01000001">
    <property type="protein sequence ID" value="RKQ71916.1"/>
    <property type="molecule type" value="Genomic_DNA"/>
</dbReference>
<name>A0A420WLZ0_9PROT</name>
<dbReference type="GO" id="GO:0070681">
    <property type="term" value="P:glutaminyl-tRNAGln biosynthesis via transamidation"/>
    <property type="evidence" value="ECO:0007669"/>
    <property type="project" value="TreeGrafter"/>
</dbReference>
<keyword evidence="1" id="KW-0648">Protein biosynthesis</keyword>
<dbReference type="Proteomes" id="UP000282211">
    <property type="component" value="Unassembled WGS sequence"/>
</dbReference>
<dbReference type="SUPFAM" id="SSF141000">
    <property type="entry name" value="Glu-tRNAGln amidotransferase C subunit"/>
    <property type="match status" value="1"/>
</dbReference>
<keyword evidence="1" id="KW-0547">Nucleotide-binding</keyword>
<reference evidence="2 3" key="1">
    <citation type="submission" date="2018-10" db="EMBL/GenBank/DDBJ databases">
        <title>Genomic Encyclopedia of Type Strains, Phase IV (KMG-IV): sequencing the most valuable type-strain genomes for metagenomic binning, comparative biology and taxonomic classification.</title>
        <authorList>
            <person name="Goeker M."/>
        </authorList>
    </citation>
    <scope>NUCLEOTIDE SEQUENCE [LARGE SCALE GENOMIC DNA]</scope>
    <source>
        <strain evidence="2 3">DSM 22008</strain>
    </source>
</reference>
<dbReference type="GO" id="GO:0005524">
    <property type="term" value="F:ATP binding"/>
    <property type="evidence" value="ECO:0007669"/>
    <property type="project" value="UniProtKB-KW"/>
</dbReference>
<dbReference type="HAMAP" id="MF_00122">
    <property type="entry name" value="GatC"/>
    <property type="match status" value="1"/>
</dbReference>
<comment type="subunit">
    <text evidence="1">Heterotrimer of A, B and C subunits.</text>
</comment>
<evidence type="ECO:0000313" key="2">
    <source>
        <dbReference type="EMBL" id="RKQ71916.1"/>
    </source>
</evidence>
<dbReference type="GO" id="GO:0050566">
    <property type="term" value="F:asparaginyl-tRNA synthase (glutamine-hydrolyzing) activity"/>
    <property type="evidence" value="ECO:0007669"/>
    <property type="project" value="RHEA"/>
</dbReference>
<dbReference type="PANTHER" id="PTHR15004">
    <property type="entry name" value="GLUTAMYL-TRNA(GLN) AMIDOTRANSFERASE SUBUNIT C, MITOCHONDRIAL"/>
    <property type="match status" value="1"/>
</dbReference>
<dbReference type="GO" id="GO:0006450">
    <property type="term" value="P:regulation of translational fidelity"/>
    <property type="evidence" value="ECO:0007669"/>
    <property type="project" value="InterPro"/>
</dbReference>
<dbReference type="InterPro" id="IPR036113">
    <property type="entry name" value="Asp/Glu-ADT_sf_sub_c"/>
</dbReference>
<protein>
    <recommendedName>
        <fullName evidence="1">Aspartyl/glutamyl-tRNA(Asn/Gln) amidotransferase subunit C</fullName>
        <shortName evidence="1">Asp/Glu-ADT subunit C</shortName>
        <ecNumber evidence="1">6.3.5.-</ecNumber>
    </recommendedName>
</protein>
<dbReference type="InParanoid" id="A0A420WLZ0"/>
<dbReference type="GO" id="GO:0050567">
    <property type="term" value="F:glutaminyl-tRNA synthase (glutamine-hydrolyzing) activity"/>
    <property type="evidence" value="ECO:0007669"/>
    <property type="project" value="UniProtKB-UniRule"/>
</dbReference>
<dbReference type="AlphaFoldDB" id="A0A420WLZ0"/>
<accession>A0A420WLZ0</accession>
<keyword evidence="2" id="KW-0808">Transferase</keyword>
<comment type="function">
    <text evidence="1">Allows the formation of correctly charged Asn-tRNA(Asn) or Gln-tRNA(Gln) through the transamidation of misacylated Asp-tRNA(Asn) or Glu-tRNA(Gln) in organisms which lack either or both of asparaginyl-tRNA or glutaminyl-tRNA synthetases. The reaction takes place in the presence of glutamine and ATP through an activated phospho-Asp-tRNA(Asn) or phospho-Glu-tRNA(Gln).</text>
</comment>
<comment type="catalytic activity">
    <reaction evidence="1">
        <text>L-glutamyl-tRNA(Gln) + L-glutamine + ATP + H2O = L-glutaminyl-tRNA(Gln) + L-glutamate + ADP + phosphate + H(+)</text>
        <dbReference type="Rhea" id="RHEA:17521"/>
        <dbReference type="Rhea" id="RHEA-COMP:9681"/>
        <dbReference type="Rhea" id="RHEA-COMP:9684"/>
        <dbReference type="ChEBI" id="CHEBI:15377"/>
        <dbReference type="ChEBI" id="CHEBI:15378"/>
        <dbReference type="ChEBI" id="CHEBI:29985"/>
        <dbReference type="ChEBI" id="CHEBI:30616"/>
        <dbReference type="ChEBI" id="CHEBI:43474"/>
        <dbReference type="ChEBI" id="CHEBI:58359"/>
        <dbReference type="ChEBI" id="CHEBI:78520"/>
        <dbReference type="ChEBI" id="CHEBI:78521"/>
        <dbReference type="ChEBI" id="CHEBI:456216"/>
    </reaction>
</comment>